<accession>A0ACB7IPM7</accession>
<proteinExistence type="predicted"/>
<protein>
    <submittedName>
        <fullName evidence="1">Uncharacterized protein</fullName>
    </submittedName>
</protein>
<organism evidence="1 2">
    <name type="scientific">Pleurotus cornucopiae</name>
    <name type="common">Cornucopia mushroom</name>
    <dbReference type="NCBI Taxonomy" id="5321"/>
    <lineage>
        <taxon>Eukaryota</taxon>
        <taxon>Fungi</taxon>
        <taxon>Dikarya</taxon>
        <taxon>Basidiomycota</taxon>
        <taxon>Agaricomycotina</taxon>
        <taxon>Agaricomycetes</taxon>
        <taxon>Agaricomycetidae</taxon>
        <taxon>Agaricales</taxon>
        <taxon>Pleurotineae</taxon>
        <taxon>Pleurotaceae</taxon>
        <taxon>Pleurotus</taxon>
    </lineage>
</organism>
<sequence length="194" mass="20421">MRLLAIVSTVLSIIASSDVLGATVEAATEHSAPLIQVMVVGGRSIMISTVPVSIARLAKFPATDARNGTSKQQKSLTKRAVGNGCEVGCGGNGFCSNDLSPSPDPPTLGDCQTLKAVLDELALSEVTNTYPCNFPNSPLCPNFVVHPGFERVYSAGTVLSSYKDCIMNKGFTGSICFSNSNNLGVRWGLEVRHV</sequence>
<comment type="caution">
    <text evidence="1">The sequence shown here is derived from an EMBL/GenBank/DDBJ whole genome shotgun (WGS) entry which is preliminary data.</text>
</comment>
<gene>
    <name evidence="1" type="ORF">CCMSSC00406_0006033</name>
</gene>
<reference evidence="1 2" key="1">
    <citation type="journal article" date="2021" name="Appl. Environ. Microbiol.">
        <title>Genetic linkage and physical mapping for an oyster mushroom Pleurotus cornucopiae and QTL analysis for the trait cap color.</title>
        <authorList>
            <person name="Zhang Y."/>
            <person name="Gao W."/>
            <person name="Sonnenberg A."/>
            <person name="Chen Q."/>
            <person name="Zhang J."/>
            <person name="Huang C."/>
        </authorList>
    </citation>
    <scope>NUCLEOTIDE SEQUENCE [LARGE SCALE GENOMIC DNA]</scope>
    <source>
        <strain evidence="1">CCMSSC00406</strain>
    </source>
</reference>
<keyword evidence="2" id="KW-1185">Reference proteome</keyword>
<evidence type="ECO:0000313" key="1">
    <source>
        <dbReference type="EMBL" id="KAG9219645.1"/>
    </source>
</evidence>
<dbReference type="Proteomes" id="UP000824881">
    <property type="component" value="Unassembled WGS sequence"/>
</dbReference>
<evidence type="ECO:0000313" key="2">
    <source>
        <dbReference type="Proteomes" id="UP000824881"/>
    </source>
</evidence>
<name>A0ACB7IPM7_PLECO</name>
<dbReference type="EMBL" id="WQMT02000009">
    <property type="protein sequence ID" value="KAG9219645.1"/>
    <property type="molecule type" value="Genomic_DNA"/>
</dbReference>